<accession>A0A6I9WHY6</accession>
<dbReference type="RefSeq" id="XP_011642287.1">
    <property type="nucleotide sequence ID" value="XM_011643985.1"/>
</dbReference>
<keyword evidence="1" id="KW-0472">Membrane</keyword>
<keyword evidence="1" id="KW-0812">Transmembrane</keyword>
<keyword evidence="3" id="KW-1185">Reference proteome</keyword>
<dbReference type="OrthoDB" id="8611351at2759"/>
<dbReference type="Proteomes" id="UP000504615">
    <property type="component" value="Unplaced"/>
</dbReference>
<evidence type="ECO:0000256" key="2">
    <source>
        <dbReference type="SAM" id="SignalP"/>
    </source>
</evidence>
<dbReference type="Gene3D" id="3.40.50.11530">
    <property type="match status" value="1"/>
</dbReference>
<organism evidence="3 4">
    <name type="scientific">Pogonomyrmex barbatus</name>
    <name type="common">red harvester ant</name>
    <dbReference type="NCBI Taxonomy" id="144034"/>
    <lineage>
        <taxon>Eukaryota</taxon>
        <taxon>Metazoa</taxon>
        <taxon>Ecdysozoa</taxon>
        <taxon>Arthropoda</taxon>
        <taxon>Hexapoda</taxon>
        <taxon>Insecta</taxon>
        <taxon>Pterygota</taxon>
        <taxon>Neoptera</taxon>
        <taxon>Endopterygota</taxon>
        <taxon>Hymenoptera</taxon>
        <taxon>Apocrita</taxon>
        <taxon>Aculeata</taxon>
        <taxon>Formicoidea</taxon>
        <taxon>Formicidae</taxon>
        <taxon>Myrmicinae</taxon>
        <taxon>Pogonomyrmex</taxon>
    </lineage>
</organism>
<proteinExistence type="predicted"/>
<keyword evidence="2" id="KW-0732">Signal</keyword>
<gene>
    <name evidence="4" type="primary">LOC105430427</name>
</gene>
<dbReference type="AlphaFoldDB" id="A0A6I9WHY6"/>
<feature type="signal peptide" evidence="2">
    <location>
        <begin position="1"/>
        <end position="26"/>
    </location>
</feature>
<evidence type="ECO:0000313" key="4">
    <source>
        <dbReference type="RefSeq" id="XP_011642287.1"/>
    </source>
</evidence>
<evidence type="ECO:0000256" key="1">
    <source>
        <dbReference type="SAM" id="Phobius"/>
    </source>
</evidence>
<evidence type="ECO:0000313" key="3">
    <source>
        <dbReference type="Proteomes" id="UP000504615"/>
    </source>
</evidence>
<reference evidence="4" key="1">
    <citation type="submission" date="2025-08" db="UniProtKB">
        <authorList>
            <consortium name="RefSeq"/>
        </authorList>
    </citation>
    <scope>IDENTIFICATION</scope>
</reference>
<sequence length="539" mass="63909">MKLGKMMYSVPLLLLSCSFLLPFSLSQDNFFFEYECYDNVTIDFDYIFEGCYALQFKINGDKYVMRNQDLVDNTYPRTEIVVPTLTCQHEESFFNLENKESSFERQDVINFTLSMSLPMETYSAKRLDIKIIIQEDENWEKGTCEWTEYTAVKVAWSQWLIFNNNDRYHRSRYCIVKLVKINEMYENYETIVQCNVQINSSSLANYCVMWQIIDDRCYKDETIWKPQQTKGFVTDDPNLRYCTRFERCIYNVSNDFDQEKINVINALQSDKSTTLYLPFLIIAVILIISTIIGTLGVCYYLRIRKEEVNLYINSQQDDIDCLKSIDLVTENVNKESDNIPLCDDIVLLYTNGSTSFMELMKHFRETLAKMCFCSVHDWHDGTVWNDVAKVGAVLWFTKLLDKGCRIVWVDVPTTRSVIISNSQIDQSNLDRYYEIHDFRDMAFRVVLEVARNKMNDVTQQYNRHFVIRFDNMNNVNDPFLDLSPNVRYRIPQHLEQLCSDLLIAKQAVSEHKSKMEDLYRVFRFQLYKFQTQHRLKFIK</sequence>
<name>A0A6I9WHY6_9HYME</name>
<dbReference type="PROSITE" id="PS51257">
    <property type="entry name" value="PROKAR_LIPOPROTEIN"/>
    <property type="match status" value="1"/>
</dbReference>
<keyword evidence="1" id="KW-1133">Transmembrane helix</keyword>
<dbReference type="GeneID" id="105430427"/>
<feature type="transmembrane region" description="Helical" evidence="1">
    <location>
        <begin position="275"/>
        <end position="301"/>
    </location>
</feature>
<protein>
    <submittedName>
        <fullName evidence="4">Uncharacterized protein LOC105430427 isoform X2</fullName>
    </submittedName>
</protein>
<feature type="chain" id="PRO_5026784455" evidence="2">
    <location>
        <begin position="27"/>
        <end position="539"/>
    </location>
</feature>